<sequence>MNFLDTRCQTGPFTDAEFGIRDDQEFPVAYVDAGNRATWVASVVNSLQRSVVFTAIDKCVIKDGEEKGRERCDCMLNTEDALYLVELKDRAGSGWQSQGIKQLESTIKFLIAAHGEQFLASYHPKIAYVCNKKSPFVKPEFNAKNLFSKYNFRLKIEAAIKVRRKADQ</sequence>
<proteinExistence type="predicted"/>
<organism evidence="1 2">
    <name type="scientific">Pseudomonas koreensis</name>
    <dbReference type="NCBI Taxonomy" id="198620"/>
    <lineage>
        <taxon>Bacteria</taxon>
        <taxon>Pseudomonadati</taxon>
        <taxon>Pseudomonadota</taxon>
        <taxon>Gammaproteobacteria</taxon>
        <taxon>Pseudomonadales</taxon>
        <taxon>Pseudomonadaceae</taxon>
        <taxon>Pseudomonas</taxon>
    </lineage>
</organism>
<protein>
    <submittedName>
        <fullName evidence="1">Uncharacterized protein</fullName>
    </submittedName>
</protein>
<reference evidence="1 2" key="1">
    <citation type="submission" date="2016-10" db="EMBL/GenBank/DDBJ databases">
        <title>Search of new enzymes for the oxidation of sulfur compounds.</title>
        <authorList>
            <person name="Novo A."/>
            <person name="Moreira I.S."/>
            <person name="Castro P.M."/>
        </authorList>
    </citation>
    <scope>NUCLEOTIDE SEQUENCE [LARGE SCALE GENOMIC DNA]</scope>
    <source>
        <strain evidence="1 2">A9</strain>
    </source>
</reference>
<evidence type="ECO:0000313" key="1">
    <source>
        <dbReference type="EMBL" id="RVD75338.1"/>
    </source>
</evidence>
<comment type="caution">
    <text evidence="1">The sequence shown here is derived from an EMBL/GenBank/DDBJ whole genome shotgun (WGS) entry which is preliminary data.</text>
</comment>
<dbReference type="Proteomes" id="UP000288002">
    <property type="component" value="Unassembled WGS sequence"/>
</dbReference>
<name>A0AA94EK61_9PSED</name>
<dbReference type="RefSeq" id="WP_127651733.1">
    <property type="nucleotide sequence ID" value="NZ_MKWS01000019.1"/>
</dbReference>
<accession>A0AA94EK61</accession>
<dbReference type="AlphaFoldDB" id="A0AA94EK61"/>
<gene>
    <name evidence="1" type="ORF">A9HBioS_4696</name>
</gene>
<evidence type="ECO:0000313" key="2">
    <source>
        <dbReference type="Proteomes" id="UP000288002"/>
    </source>
</evidence>
<dbReference type="EMBL" id="MKWS01000019">
    <property type="protein sequence ID" value="RVD75338.1"/>
    <property type="molecule type" value="Genomic_DNA"/>
</dbReference>